<reference evidence="3 4" key="1">
    <citation type="submission" date="2018-01" db="EMBL/GenBank/DDBJ databases">
        <title>Complete genome sequence of Salinigranum rubrum GX10T, an extremely halophilic archaeon isolated from a marine solar saltern.</title>
        <authorList>
            <person name="Han S."/>
        </authorList>
    </citation>
    <scope>NUCLEOTIDE SEQUENCE [LARGE SCALE GENOMIC DNA]</scope>
    <source>
        <strain evidence="3 4">GX10</strain>
    </source>
</reference>
<feature type="compositionally biased region" description="Basic and acidic residues" evidence="1">
    <location>
        <begin position="233"/>
        <end position="248"/>
    </location>
</feature>
<dbReference type="SUPFAM" id="SSF53448">
    <property type="entry name" value="Nucleotide-diphospho-sugar transferases"/>
    <property type="match status" value="1"/>
</dbReference>
<dbReference type="InterPro" id="IPR025877">
    <property type="entry name" value="MobA-like_NTP_Trfase"/>
</dbReference>
<proteinExistence type="predicted"/>
<dbReference type="KEGG" id="srub:C2R22_12910"/>
<dbReference type="InterPro" id="IPR029044">
    <property type="entry name" value="Nucleotide-diphossugar_trans"/>
</dbReference>
<feature type="compositionally biased region" description="Basic and acidic residues" evidence="1">
    <location>
        <begin position="1"/>
        <end position="23"/>
    </location>
</feature>
<gene>
    <name evidence="3" type="ORF">C2R22_12910</name>
</gene>
<dbReference type="AlphaFoldDB" id="A0A2I8VKH2"/>
<dbReference type="CDD" id="cd04182">
    <property type="entry name" value="GT_2_like_f"/>
    <property type="match status" value="1"/>
</dbReference>
<dbReference type="GO" id="GO:0016779">
    <property type="term" value="F:nucleotidyltransferase activity"/>
    <property type="evidence" value="ECO:0007669"/>
    <property type="project" value="UniProtKB-ARBA"/>
</dbReference>
<feature type="domain" description="MobA-like NTP transferase" evidence="2">
    <location>
        <begin position="57"/>
        <end position="222"/>
    </location>
</feature>
<evidence type="ECO:0000313" key="4">
    <source>
        <dbReference type="Proteomes" id="UP000236584"/>
    </source>
</evidence>
<name>A0A2I8VKH2_9EURY</name>
<keyword evidence="3" id="KW-0808">Transferase</keyword>
<feature type="region of interest" description="Disordered" evidence="1">
    <location>
        <begin position="1"/>
        <end position="54"/>
    </location>
</feature>
<organism evidence="3 4">
    <name type="scientific">Salinigranum rubrum</name>
    <dbReference type="NCBI Taxonomy" id="755307"/>
    <lineage>
        <taxon>Archaea</taxon>
        <taxon>Methanobacteriati</taxon>
        <taxon>Methanobacteriota</taxon>
        <taxon>Stenosarchaea group</taxon>
        <taxon>Halobacteria</taxon>
        <taxon>Halobacteriales</taxon>
        <taxon>Haloferacaceae</taxon>
        <taxon>Salinigranum</taxon>
    </lineage>
</organism>
<dbReference type="GeneID" id="35593007"/>
<protein>
    <submittedName>
        <fullName evidence="3">Nucleotidyltransferase family protein</fullName>
    </submittedName>
</protein>
<dbReference type="EMBL" id="CP026309">
    <property type="protein sequence ID" value="AUV82430.1"/>
    <property type="molecule type" value="Genomic_DNA"/>
</dbReference>
<feature type="region of interest" description="Disordered" evidence="1">
    <location>
        <begin position="229"/>
        <end position="248"/>
    </location>
</feature>
<dbReference type="PANTHER" id="PTHR43777">
    <property type="entry name" value="MOLYBDENUM COFACTOR CYTIDYLYLTRANSFERASE"/>
    <property type="match status" value="1"/>
</dbReference>
<keyword evidence="4" id="KW-1185">Reference proteome</keyword>
<evidence type="ECO:0000259" key="2">
    <source>
        <dbReference type="Pfam" id="PF12804"/>
    </source>
</evidence>
<accession>A0A2I8VKH2</accession>
<dbReference type="OrthoDB" id="28434at2157"/>
<dbReference type="Pfam" id="PF12804">
    <property type="entry name" value="NTP_transf_3"/>
    <property type="match status" value="1"/>
</dbReference>
<sequence length="248" mass="26016">MTGRDDERRGDADARGTDGDPRGEGLPVVHPPTGADATKTTEATEPTGDDPAPRVAGVLLAAGTSSRFGAANKLLASLDGDPLVRHAARTLVDAGLDPLVAVVGHDGDRVAAALDGLGFTVVVNPDYEEGQATSVRRGVEALTDDREGERVDAVVFALGDMPAVAPESVRALVDVFRTGEWTALAAAFEGKRGNPVLFDRRHVDALTDVSGDRGGRRILREGERSALVETGDEGVRHDVDTPADLDRR</sequence>
<dbReference type="Gene3D" id="3.90.550.10">
    <property type="entry name" value="Spore Coat Polysaccharide Biosynthesis Protein SpsA, Chain A"/>
    <property type="match status" value="1"/>
</dbReference>
<dbReference type="Proteomes" id="UP000236584">
    <property type="component" value="Chromosome"/>
</dbReference>
<evidence type="ECO:0000313" key="3">
    <source>
        <dbReference type="EMBL" id="AUV82430.1"/>
    </source>
</evidence>
<dbReference type="PANTHER" id="PTHR43777:SF1">
    <property type="entry name" value="MOLYBDENUM COFACTOR CYTIDYLYLTRANSFERASE"/>
    <property type="match status" value="1"/>
</dbReference>
<evidence type="ECO:0000256" key="1">
    <source>
        <dbReference type="SAM" id="MobiDB-lite"/>
    </source>
</evidence>
<dbReference type="RefSeq" id="WP_103426119.1">
    <property type="nucleotide sequence ID" value="NZ_CP026309.1"/>
</dbReference>